<gene>
    <name evidence="1" type="ORF">OXU80_04330</name>
</gene>
<keyword evidence="2" id="KW-1185">Reference proteome</keyword>
<evidence type="ECO:0000313" key="1">
    <source>
        <dbReference type="EMBL" id="WAJ29471.1"/>
    </source>
</evidence>
<organism evidence="1 2">
    <name type="scientific">Antarcticirhabdus aurantiaca</name>
    <dbReference type="NCBI Taxonomy" id="2606717"/>
    <lineage>
        <taxon>Bacteria</taxon>
        <taxon>Pseudomonadati</taxon>
        <taxon>Pseudomonadota</taxon>
        <taxon>Alphaproteobacteria</taxon>
        <taxon>Hyphomicrobiales</taxon>
        <taxon>Aurantimonadaceae</taxon>
        <taxon>Antarcticirhabdus</taxon>
    </lineage>
</organism>
<name>A0ACD4NS38_9HYPH</name>
<sequence length="659" mass="70493">MPGRFRFRSGWEIPLVAATSAMALAAVGMLFVGAHQVGRISQSAENNVVYQVMATAPELTRLQATIAARFMPDPKVTDDDVGLRLDIVLNRLDVLTANDARKLRRNDPEASKLVEEMVGAVRSVAPTIRNLRTEFDATRTLEVLEPLNARAARLASLTTAMASRRIADGEWRLAWIFRTVSAQVVGLTLSGLALVLLLRRMRQQARTAAEIDALTGLASRGSFNAAIELAAHRSRAPGSMAVLMLDLDLFKHVNDTLGHAAGDALLREAADRLRPVLKDAASISRLGGDEFAALFVGERAREAASRGAQRVLECFARPFMPADVPVTISTSIGLCVLESGDEGAADLLKGADLALYAAKEGQRGTLQVCDTSLKRAYAARRSLAKDLEHAVARDELRLAFQPIVCLATRRTAGFEALLRWQHPCRGSVSPAEFIPIAEDSGLILPIGQWVIREACRTAANWPGDVRITVNISARQFSDSGLVDCITAALADSGTEAERLTLEITESTLIRDDGGVLGALETLRGMGIRVALDDFGTGYASLSYLTRFPFDVIKIDRSFVQGSSGGANHQVVVQSICDLAGKLGVGTVAEGIETEEHARLAREAGCDLGQGYLFDRPLSAVDCAARLAAERLGDVLALRLAEGGTGGNPGTARQAALTVP</sequence>
<evidence type="ECO:0000313" key="2">
    <source>
        <dbReference type="Proteomes" id="UP001163223"/>
    </source>
</evidence>
<dbReference type="EMBL" id="CP113520">
    <property type="protein sequence ID" value="WAJ29471.1"/>
    <property type="molecule type" value="Genomic_DNA"/>
</dbReference>
<accession>A0ACD4NS38</accession>
<protein>
    <submittedName>
        <fullName evidence="1">Bifunctional diguanylate cyclase/phosphodiesterase</fullName>
    </submittedName>
</protein>
<dbReference type="Proteomes" id="UP001163223">
    <property type="component" value="Chromosome"/>
</dbReference>
<proteinExistence type="predicted"/>
<reference evidence="1" key="1">
    <citation type="submission" date="2022-11" db="EMBL/GenBank/DDBJ databases">
        <title>beta-Carotene-producing bacterium, Jeongeuplla avenae sp. nov., alleviates the salt stress of Arabidopsis seedlings.</title>
        <authorList>
            <person name="Jiang L."/>
            <person name="Lee J."/>
        </authorList>
    </citation>
    <scope>NUCLEOTIDE SEQUENCE</scope>
    <source>
        <strain evidence="1">DY_R2A_6</strain>
    </source>
</reference>